<gene>
    <name evidence="5" type="ORF">O6P43_014994</name>
</gene>
<keyword evidence="3 4" id="KW-0472">Membrane</keyword>
<dbReference type="AlphaFoldDB" id="A0AAD7LVX9"/>
<accession>A0AAD7LVX9</accession>
<dbReference type="PANTHER" id="PTHR47461:SF3">
    <property type="entry name" value="PHYTOLONGIN PHYL2.2"/>
    <property type="match status" value="1"/>
</dbReference>
<dbReference type="SUPFAM" id="SSF64356">
    <property type="entry name" value="SNARE-like"/>
    <property type="match status" value="1"/>
</dbReference>
<reference evidence="5" key="1">
    <citation type="journal article" date="2023" name="Science">
        <title>Elucidation of the pathway for biosynthesis of saponin adjuvants from the soapbark tree.</title>
        <authorList>
            <person name="Reed J."/>
            <person name="Orme A."/>
            <person name="El-Demerdash A."/>
            <person name="Owen C."/>
            <person name="Martin L.B.B."/>
            <person name="Misra R.C."/>
            <person name="Kikuchi S."/>
            <person name="Rejzek M."/>
            <person name="Martin A.C."/>
            <person name="Harkess A."/>
            <person name="Leebens-Mack J."/>
            <person name="Louveau T."/>
            <person name="Stephenson M.J."/>
            <person name="Osbourn A."/>
        </authorList>
    </citation>
    <scope>NUCLEOTIDE SEQUENCE</scope>
    <source>
        <strain evidence="5">S10</strain>
    </source>
</reference>
<dbReference type="PANTHER" id="PTHR47461">
    <property type="entry name" value="PHYTOLONGIN PHYL1.2"/>
    <property type="match status" value="1"/>
</dbReference>
<keyword evidence="4" id="KW-0812">Transmembrane</keyword>
<sequence length="257" mass="29394">MILNPSLIFYACIAKGTTILAEYTSREPNIEGLAQQCLEKTPKNHSVFSHTVKQRTYLFLMGDPFVYFLIFDEKMEKLDGLWFLDRIKYAIEEMMESRSMKGSDHFSSLCFQAQFDVIFRETMVLDLNLENTSASETNDSRNPSLDSVKGIKVATAPLLGNKSKGLQKKKKRVGMEANGVDGRDVVMEKKLDMSHDVNGISRDFSLSVPKSLAIERQKAKHIWKKHVWVVLLLDLFVCSVLFGIWLWVCRGFKCIDH</sequence>
<evidence type="ECO:0000256" key="4">
    <source>
        <dbReference type="SAM" id="Phobius"/>
    </source>
</evidence>
<dbReference type="InterPro" id="IPR010908">
    <property type="entry name" value="Longin_dom"/>
</dbReference>
<dbReference type="InterPro" id="IPR011012">
    <property type="entry name" value="Longin-like_dom_sf"/>
</dbReference>
<dbReference type="EMBL" id="JARAOO010000006">
    <property type="protein sequence ID" value="KAJ7965334.1"/>
    <property type="molecule type" value="Genomic_DNA"/>
</dbReference>
<evidence type="ECO:0000256" key="1">
    <source>
        <dbReference type="ARBA" id="ARBA00004370"/>
    </source>
</evidence>
<name>A0AAD7LVX9_QUISA</name>
<dbReference type="Gene3D" id="3.30.450.50">
    <property type="entry name" value="Longin domain"/>
    <property type="match status" value="1"/>
</dbReference>
<keyword evidence="6" id="KW-1185">Reference proteome</keyword>
<evidence type="ECO:0000313" key="5">
    <source>
        <dbReference type="EMBL" id="KAJ7965334.1"/>
    </source>
</evidence>
<dbReference type="InterPro" id="IPR044783">
    <property type="entry name" value="PHYL"/>
</dbReference>
<dbReference type="Proteomes" id="UP001163823">
    <property type="component" value="Chromosome 6"/>
</dbReference>
<evidence type="ECO:0000313" key="6">
    <source>
        <dbReference type="Proteomes" id="UP001163823"/>
    </source>
</evidence>
<evidence type="ECO:0000256" key="3">
    <source>
        <dbReference type="ARBA" id="ARBA00023136"/>
    </source>
</evidence>
<comment type="similarity">
    <text evidence="2">Belongs to the synaptobrevin family.</text>
</comment>
<protein>
    <submittedName>
        <fullName evidence="5">Phytolongin Phyl2.1-like</fullName>
    </submittedName>
</protein>
<evidence type="ECO:0000256" key="2">
    <source>
        <dbReference type="ARBA" id="ARBA00008025"/>
    </source>
</evidence>
<organism evidence="5 6">
    <name type="scientific">Quillaja saponaria</name>
    <name type="common">Soap bark tree</name>
    <dbReference type="NCBI Taxonomy" id="32244"/>
    <lineage>
        <taxon>Eukaryota</taxon>
        <taxon>Viridiplantae</taxon>
        <taxon>Streptophyta</taxon>
        <taxon>Embryophyta</taxon>
        <taxon>Tracheophyta</taxon>
        <taxon>Spermatophyta</taxon>
        <taxon>Magnoliopsida</taxon>
        <taxon>eudicotyledons</taxon>
        <taxon>Gunneridae</taxon>
        <taxon>Pentapetalae</taxon>
        <taxon>rosids</taxon>
        <taxon>fabids</taxon>
        <taxon>Fabales</taxon>
        <taxon>Quillajaceae</taxon>
        <taxon>Quillaja</taxon>
    </lineage>
</organism>
<comment type="subcellular location">
    <subcellularLocation>
        <location evidence="1">Membrane</location>
    </subcellularLocation>
</comment>
<keyword evidence="4" id="KW-1133">Transmembrane helix</keyword>
<dbReference type="KEGG" id="qsa:O6P43_014994"/>
<comment type="caution">
    <text evidence="5">The sequence shown here is derived from an EMBL/GenBank/DDBJ whole genome shotgun (WGS) entry which is preliminary data.</text>
</comment>
<feature type="transmembrane region" description="Helical" evidence="4">
    <location>
        <begin position="226"/>
        <end position="248"/>
    </location>
</feature>
<proteinExistence type="inferred from homology"/>
<dbReference type="GO" id="GO:0016020">
    <property type="term" value="C:membrane"/>
    <property type="evidence" value="ECO:0007669"/>
    <property type="project" value="UniProtKB-SubCell"/>
</dbReference>
<dbReference type="CDD" id="cd14824">
    <property type="entry name" value="Longin"/>
    <property type="match status" value="1"/>
</dbReference>